<dbReference type="GO" id="GO:0003676">
    <property type="term" value="F:nucleic acid binding"/>
    <property type="evidence" value="ECO:0007669"/>
    <property type="project" value="InterPro"/>
</dbReference>
<dbReference type="InParanoid" id="E2BGU8"/>
<dbReference type="InterPro" id="IPR036397">
    <property type="entry name" value="RNaseH_sf"/>
</dbReference>
<evidence type="ECO:0008006" key="3">
    <source>
        <dbReference type="Google" id="ProtNLM"/>
    </source>
</evidence>
<reference evidence="1 2" key="1">
    <citation type="journal article" date="2010" name="Science">
        <title>Genomic comparison of the ants Camponotus floridanus and Harpegnathos saltator.</title>
        <authorList>
            <person name="Bonasio R."/>
            <person name="Zhang G."/>
            <person name="Ye C."/>
            <person name="Mutti N.S."/>
            <person name="Fang X."/>
            <person name="Qin N."/>
            <person name="Donahue G."/>
            <person name="Yang P."/>
            <person name="Li Q."/>
            <person name="Li C."/>
            <person name="Zhang P."/>
            <person name="Huang Z."/>
            <person name="Berger S.L."/>
            <person name="Reinberg D."/>
            <person name="Wang J."/>
            <person name="Liebig J."/>
        </authorList>
    </citation>
    <scope>NUCLEOTIDE SEQUENCE [LARGE SCALE GENOMIC DNA]</scope>
    <source>
        <strain evidence="1 2">R22 G/1</strain>
    </source>
</reference>
<name>E2BGU8_HARSA</name>
<proteinExistence type="predicted"/>
<protein>
    <recommendedName>
        <fullName evidence="3">Histone-lysine N-methyltransferase SETMAR</fullName>
    </recommendedName>
</protein>
<dbReference type="EMBL" id="GL448228">
    <property type="protein sequence ID" value="EFN85080.1"/>
    <property type="molecule type" value="Genomic_DNA"/>
</dbReference>
<dbReference type="Gene3D" id="3.30.420.10">
    <property type="entry name" value="Ribonuclease H-like superfamily/Ribonuclease H"/>
    <property type="match status" value="1"/>
</dbReference>
<organism evidence="2">
    <name type="scientific">Harpegnathos saltator</name>
    <name type="common">Jerdon's jumping ant</name>
    <dbReference type="NCBI Taxonomy" id="610380"/>
    <lineage>
        <taxon>Eukaryota</taxon>
        <taxon>Metazoa</taxon>
        <taxon>Ecdysozoa</taxon>
        <taxon>Arthropoda</taxon>
        <taxon>Hexapoda</taxon>
        <taxon>Insecta</taxon>
        <taxon>Pterygota</taxon>
        <taxon>Neoptera</taxon>
        <taxon>Endopterygota</taxon>
        <taxon>Hymenoptera</taxon>
        <taxon>Apocrita</taxon>
        <taxon>Aculeata</taxon>
        <taxon>Formicoidea</taxon>
        <taxon>Formicidae</taxon>
        <taxon>Ponerinae</taxon>
        <taxon>Ponerini</taxon>
        <taxon>Harpegnathos</taxon>
    </lineage>
</organism>
<evidence type="ECO:0000313" key="1">
    <source>
        <dbReference type="EMBL" id="EFN85080.1"/>
    </source>
</evidence>
<feature type="non-terminal residue" evidence="1">
    <location>
        <position position="105"/>
    </location>
</feature>
<sequence length="105" mass="12298">FLLHGNARPHVTLSVRQTLSDTLEWKVLRGIPRIFQTLLSITDYHLFRSMRHARQRIHIFVTWDKSENLLKIRSTPKKNLFIVTVIHLLPGRWGKVVGNEGKSFD</sequence>
<dbReference type="AlphaFoldDB" id="E2BGU8"/>
<accession>E2BGU8</accession>
<dbReference type="Proteomes" id="UP000008237">
    <property type="component" value="Unassembled WGS sequence"/>
</dbReference>
<gene>
    <name evidence="1" type="ORF">EAI_14875</name>
</gene>
<keyword evidence="2" id="KW-1185">Reference proteome</keyword>
<feature type="non-terminal residue" evidence="1">
    <location>
        <position position="1"/>
    </location>
</feature>
<evidence type="ECO:0000313" key="2">
    <source>
        <dbReference type="Proteomes" id="UP000008237"/>
    </source>
</evidence>